<comment type="caution">
    <text evidence="2">The sequence shown here is derived from an EMBL/GenBank/DDBJ whole genome shotgun (WGS) entry which is preliminary data.</text>
</comment>
<evidence type="ECO:0000313" key="3">
    <source>
        <dbReference type="Proteomes" id="UP000295578"/>
    </source>
</evidence>
<dbReference type="SUPFAM" id="SSF81923">
    <property type="entry name" value="Double Clp-N motif"/>
    <property type="match status" value="1"/>
</dbReference>
<gene>
    <name evidence="2" type="ORF">E1293_44290</name>
</gene>
<dbReference type="AlphaFoldDB" id="A0A4R4ZT38"/>
<proteinExistence type="predicted"/>
<dbReference type="Proteomes" id="UP000295578">
    <property type="component" value="Unassembled WGS sequence"/>
</dbReference>
<keyword evidence="3" id="KW-1185">Reference proteome</keyword>
<dbReference type="Gene3D" id="1.10.1780.10">
    <property type="entry name" value="Clp, N-terminal domain"/>
    <property type="match status" value="1"/>
</dbReference>
<dbReference type="InterPro" id="IPR036628">
    <property type="entry name" value="Clp_N_dom_sf"/>
</dbReference>
<organism evidence="2 3">
    <name type="scientific">Actinomadura darangshiensis</name>
    <dbReference type="NCBI Taxonomy" id="705336"/>
    <lineage>
        <taxon>Bacteria</taxon>
        <taxon>Bacillati</taxon>
        <taxon>Actinomycetota</taxon>
        <taxon>Actinomycetes</taxon>
        <taxon>Streptosporangiales</taxon>
        <taxon>Thermomonosporaceae</taxon>
        <taxon>Actinomadura</taxon>
    </lineage>
</organism>
<dbReference type="OrthoDB" id="4555383at2"/>
<evidence type="ECO:0000313" key="2">
    <source>
        <dbReference type="EMBL" id="TDD62241.1"/>
    </source>
</evidence>
<evidence type="ECO:0000259" key="1">
    <source>
        <dbReference type="Pfam" id="PF02861"/>
    </source>
</evidence>
<dbReference type="Pfam" id="PF02861">
    <property type="entry name" value="Clp_N"/>
    <property type="match status" value="1"/>
</dbReference>
<sequence length="108" mass="12104">MRSRMHVTEARLQEGLVMENSDQGPIHTPRYLQVIATADDLSRQMGHPHAGTEHLFLALLRDKYAIPTQILSTKVDLDDLDAEIVALMTSTEYLRSSDDEPGDEEAGR</sequence>
<dbReference type="InterPro" id="IPR004176">
    <property type="entry name" value="Clp_R_N"/>
</dbReference>
<feature type="domain" description="Clp R" evidence="1">
    <location>
        <begin position="28"/>
        <end position="91"/>
    </location>
</feature>
<accession>A0A4R4ZT38</accession>
<name>A0A4R4ZT38_9ACTN</name>
<reference evidence="2 3" key="1">
    <citation type="submission" date="2019-03" db="EMBL/GenBank/DDBJ databases">
        <title>Draft genome sequences of novel Actinobacteria.</title>
        <authorList>
            <person name="Sahin N."/>
            <person name="Ay H."/>
            <person name="Saygin H."/>
        </authorList>
    </citation>
    <scope>NUCLEOTIDE SEQUENCE [LARGE SCALE GENOMIC DNA]</scope>
    <source>
        <strain evidence="2 3">DSM 45941</strain>
    </source>
</reference>
<protein>
    <recommendedName>
        <fullName evidence="1">Clp R domain-containing protein</fullName>
    </recommendedName>
</protein>
<dbReference type="EMBL" id="SMKY01000452">
    <property type="protein sequence ID" value="TDD62241.1"/>
    <property type="molecule type" value="Genomic_DNA"/>
</dbReference>